<evidence type="ECO:0000313" key="1">
    <source>
        <dbReference type="EMBL" id="KAK4268707.1"/>
    </source>
</evidence>
<keyword evidence="2" id="KW-1185">Reference proteome</keyword>
<name>A0AAE1JDY7_9FABA</name>
<sequence>MPSPLFSPACYNVDGCVNGTDLHLTFPSPPMDCAPAFMYSFKSRLLAAPFALKLHVDSTHLDRHAVCNE</sequence>
<organism evidence="1 2">
    <name type="scientific">Acacia crassicarpa</name>
    <name type="common">northern wattle</name>
    <dbReference type="NCBI Taxonomy" id="499986"/>
    <lineage>
        <taxon>Eukaryota</taxon>
        <taxon>Viridiplantae</taxon>
        <taxon>Streptophyta</taxon>
        <taxon>Embryophyta</taxon>
        <taxon>Tracheophyta</taxon>
        <taxon>Spermatophyta</taxon>
        <taxon>Magnoliopsida</taxon>
        <taxon>eudicotyledons</taxon>
        <taxon>Gunneridae</taxon>
        <taxon>Pentapetalae</taxon>
        <taxon>rosids</taxon>
        <taxon>fabids</taxon>
        <taxon>Fabales</taxon>
        <taxon>Fabaceae</taxon>
        <taxon>Caesalpinioideae</taxon>
        <taxon>mimosoid clade</taxon>
        <taxon>Acacieae</taxon>
        <taxon>Acacia</taxon>
    </lineage>
</organism>
<protein>
    <submittedName>
        <fullName evidence="1">Uncharacterized protein</fullName>
    </submittedName>
</protein>
<dbReference type="Proteomes" id="UP001293593">
    <property type="component" value="Unassembled WGS sequence"/>
</dbReference>
<dbReference type="AlphaFoldDB" id="A0AAE1JDY7"/>
<evidence type="ECO:0000313" key="2">
    <source>
        <dbReference type="Proteomes" id="UP001293593"/>
    </source>
</evidence>
<proteinExistence type="predicted"/>
<dbReference type="EMBL" id="JAWXYG010000007">
    <property type="protein sequence ID" value="KAK4268707.1"/>
    <property type="molecule type" value="Genomic_DNA"/>
</dbReference>
<accession>A0AAE1JDY7</accession>
<reference evidence="1" key="1">
    <citation type="submission" date="2023-10" db="EMBL/GenBank/DDBJ databases">
        <title>Chromosome-level genome of the transformable northern wattle, Acacia crassicarpa.</title>
        <authorList>
            <person name="Massaro I."/>
            <person name="Sinha N.R."/>
            <person name="Poethig S."/>
            <person name="Leichty A.R."/>
        </authorList>
    </citation>
    <scope>NUCLEOTIDE SEQUENCE</scope>
    <source>
        <strain evidence="1">Acra3RX</strain>
        <tissue evidence="1">Leaf</tissue>
    </source>
</reference>
<comment type="caution">
    <text evidence="1">The sequence shown here is derived from an EMBL/GenBank/DDBJ whole genome shotgun (WGS) entry which is preliminary data.</text>
</comment>
<gene>
    <name evidence="1" type="ORF">QN277_025321</name>
</gene>